<evidence type="ECO:0000259" key="2">
    <source>
        <dbReference type="Pfam" id="PF00586"/>
    </source>
</evidence>
<feature type="binding site" evidence="1">
    <location>
        <position position="126"/>
    </location>
    <ligand>
        <name>Mg(2+)</name>
        <dbReference type="ChEBI" id="CHEBI:18420"/>
        <label>1</label>
    </ligand>
</feature>
<dbReference type="PANTHER" id="PTHR30270">
    <property type="entry name" value="THIAMINE-MONOPHOSPHATE KINASE"/>
    <property type="match status" value="1"/>
</dbReference>
<proteinExistence type="inferred from homology"/>
<reference evidence="4 5" key="2">
    <citation type="journal article" date="2008" name="Science">
        <title>Environmental genomics reveals a single-species ecosystem deep within Earth.</title>
        <authorList>
            <person name="Chivian D."/>
            <person name="Brodie E.L."/>
            <person name="Alm E.J."/>
            <person name="Culley D.E."/>
            <person name="Dehal P.S."/>
            <person name="Desantis T.Z."/>
            <person name="Gihring T.M."/>
            <person name="Lapidus A."/>
            <person name="Lin L.H."/>
            <person name="Lowry S.R."/>
            <person name="Moser D.P."/>
            <person name="Richardson P.M."/>
            <person name="Southam G."/>
            <person name="Wanger G."/>
            <person name="Pratt L.M."/>
            <person name="Andersen G.L."/>
            <person name="Hazen T.C."/>
            <person name="Brockman F.J."/>
            <person name="Arkin A.P."/>
            <person name="Onstott T.C."/>
        </authorList>
    </citation>
    <scope>NUCLEOTIDE SEQUENCE [LARGE SCALE GENOMIC DNA]</scope>
    <source>
        <strain evidence="4 5">MP104C</strain>
    </source>
</reference>
<dbReference type="AlphaFoldDB" id="B1I671"/>
<comment type="similarity">
    <text evidence="1">Belongs to the thiamine-monophosphate kinase family.</text>
</comment>
<dbReference type="Gene3D" id="3.30.1330.10">
    <property type="entry name" value="PurM-like, N-terminal domain"/>
    <property type="match status" value="1"/>
</dbReference>
<accession>B1I671</accession>
<dbReference type="InterPro" id="IPR036921">
    <property type="entry name" value="PurM-like_N_sf"/>
</dbReference>
<feature type="binding site" evidence="1">
    <location>
        <position position="330"/>
    </location>
    <ligand>
        <name>substrate</name>
    </ligand>
</feature>
<keyword evidence="1" id="KW-0784">Thiamine biosynthesis</keyword>
<dbReference type="PIRSF" id="PIRSF005303">
    <property type="entry name" value="Thiam_monoph_kin"/>
    <property type="match status" value="1"/>
</dbReference>
<keyword evidence="1 4" id="KW-0418">Kinase</keyword>
<name>B1I671_DESAP</name>
<feature type="binding site" evidence="1">
    <location>
        <position position="108"/>
    </location>
    <ligand>
        <name>ATP</name>
        <dbReference type="ChEBI" id="CHEBI:30616"/>
    </ligand>
</feature>
<dbReference type="GO" id="GO:0005524">
    <property type="term" value="F:ATP binding"/>
    <property type="evidence" value="ECO:0007669"/>
    <property type="project" value="UniProtKB-UniRule"/>
</dbReference>
<comment type="miscellaneous">
    <text evidence="1">Reaction mechanism of ThiL seems to utilize a direct, inline transfer of the gamma-phosphate of ATP to TMP rather than a phosphorylated enzyme intermediate.</text>
</comment>
<dbReference type="EMBL" id="CP000860">
    <property type="protein sequence ID" value="ACA60508.1"/>
    <property type="molecule type" value="Genomic_DNA"/>
</dbReference>
<feature type="binding site" evidence="1">
    <location>
        <position position="152"/>
    </location>
    <ligand>
        <name>ATP</name>
        <dbReference type="ChEBI" id="CHEBI:30616"/>
    </ligand>
</feature>
<dbReference type="InterPro" id="IPR016188">
    <property type="entry name" value="PurM-like_N"/>
</dbReference>
<gene>
    <name evidence="1" type="primary">thiL</name>
    <name evidence="4" type="ordered locus">Daud_2017</name>
</gene>
<dbReference type="NCBIfam" id="TIGR01379">
    <property type="entry name" value="thiL"/>
    <property type="match status" value="1"/>
</dbReference>
<feature type="binding site" evidence="1">
    <location>
        <position position="78"/>
    </location>
    <ligand>
        <name>Mg(2+)</name>
        <dbReference type="ChEBI" id="CHEBI:18420"/>
        <label>3</label>
    </ligand>
</feature>
<dbReference type="EC" id="2.7.4.16" evidence="1"/>
<dbReference type="SUPFAM" id="SSF56042">
    <property type="entry name" value="PurM C-terminal domain-like"/>
    <property type="match status" value="1"/>
</dbReference>
<dbReference type="eggNOG" id="COG0611">
    <property type="taxonomic scope" value="Bacteria"/>
</dbReference>
<keyword evidence="1" id="KW-0067">ATP-binding</keyword>
<dbReference type="GO" id="GO:0000287">
    <property type="term" value="F:magnesium ion binding"/>
    <property type="evidence" value="ECO:0007669"/>
    <property type="project" value="UniProtKB-UniRule"/>
</dbReference>
<dbReference type="UniPathway" id="UPA00060">
    <property type="reaction ID" value="UER00142"/>
</dbReference>
<keyword evidence="1" id="KW-0460">Magnesium</keyword>
<dbReference type="GO" id="GO:0009229">
    <property type="term" value="P:thiamine diphosphate biosynthetic process"/>
    <property type="evidence" value="ECO:0007669"/>
    <property type="project" value="UniProtKB-UniRule"/>
</dbReference>
<dbReference type="PANTHER" id="PTHR30270:SF0">
    <property type="entry name" value="THIAMINE-MONOPHOSPHATE KINASE"/>
    <property type="match status" value="1"/>
</dbReference>
<dbReference type="RefSeq" id="WP_012303083.1">
    <property type="nucleotide sequence ID" value="NC_010424.1"/>
</dbReference>
<dbReference type="HAMAP" id="MF_02128">
    <property type="entry name" value="TMP_kinase"/>
    <property type="match status" value="1"/>
</dbReference>
<sequence length="337" mass="34602">MRLADVGESGLVERLLGRLARGPGVVRGAGDDAAVLDLGGKELLLFTVDTLVEEVHFSRAYGSMRDLGAKAMAVNLSDVAAMGGRPVYAVVSLAAPAETAVADIDDLYAGLAGTAARYGVTLVGGDTVRHPHGLVITVALLGLAGRERVLYRKGAVSGDLFYVTGSLGASAAGLFLFQNPHPACPPEVEDRLKKAHLSPEPRVVAGGLLAASGVVSAAEDISDGLALTVAHICTAGGVGARLLADRVPLSPEVRRLGILTGKDPLEWALFGGEDYELLFTVRPGAAAGLEREMAAAGWPVTWIGEVLGPGEGLWLEDAAGAGRPLVPGGYDAFGTEP</sequence>
<dbReference type="OrthoDB" id="9802811at2"/>
<evidence type="ECO:0000313" key="4">
    <source>
        <dbReference type="EMBL" id="ACA60508.1"/>
    </source>
</evidence>
<evidence type="ECO:0000259" key="3">
    <source>
        <dbReference type="Pfam" id="PF02769"/>
    </source>
</evidence>
<dbReference type="STRING" id="477974.Daud_2017"/>
<feature type="binding site" evidence="1">
    <location>
        <position position="223"/>
    </location>
    <ligand>
        <name>Mg(2+)</name>
        <dbReference type="ChEBI" id="CHEBI:18420"/>
        <label>5</label>
    </ligand>
</feature>
<keyword evidence="5" id="KW-1185">Reference proteome</keyword>
<dbReference type="Gene3D" id="3.90.650.10">
    <property type="entry name" value="PurM-like C-terminal domain"/>
    <property type="match status" value="1"/>
</dbReference>
<feature type="binding site" evidence="1">
    <location>
        <position position="78"/>
    </location>
    <ligand>
        <name>Mg(2+)</name>
        <dbReference type="ChEBI" id="CHEBI:18420"/>
        <label>2</label>
    </ligand>
</feature>
<feature type="binding site" evidence="1">
    <location>
        <position position="56"/>
    </location>
    <ligand>
        <name>substrate</name>
    </ligand>
</feature>
<dbReference type="InterPro" id="IPR010918">
    <property type="entry name" value="PurM-like_C_dom"/>
</dbReference>
<keyword evidence="1 4" id="KW-0808">Transferase</keyword>
<evidence type="ECO:0000313" key="5">
    <source>
        <dbReference type="Proteomes" id="UP000008544"/>
    </source>
</evidence>
<feature type="domain" description="PurM-like C-terminal" evidence="3">
    <location>
        <begin position="157"/>
        <end position="309"/>
    </location>
</feature>
<feature type="binding site" evidence="1">
    <location>
        <position position="32"/>
    </location>
    <ligand>
        <name>Mg(2+)</name>
        <dbReference type="ChEBI" id="CHEBI:18420"/>
        <label>4</label>
    </ligand>
</feature>
<feature type="binding site" evidence="1">
    <location>
        <position position="49"/>
    </location>
    <ligand>
        <name>Mg(2+)</name>
        <dbReference type="ChEBI" id="CHEBI:18420"/>
        <label>1</label>
    </ligand>
</feature>
<dbReference type="GO" id="GO:0009228">
    <property type="term" value="P:thiamine biosynthetic process"/>
    <property type="evidence" value="ECO:0007669"/>
    <property type="project" value="UniProtKB-KW"/>
</dbReference>
<dbReference type="Pfam" id="PF02769">
    <property type="entry name" value="AIRS_C"/>
    <property type="match status" value="1"/>
</dbReference>
<protein>
    <recommendedName>
        <fullName evidence="1">Thiamine-monophosphate kinase</fullName>
        <shortName evidence="1">TMP kinase</shortName>
        <shortName evidence="1">Thiamine-phosphate kinase</shortName>
        <ecNumber evidence="1">2.7.4.16</ecNumber>
    </recommendedName>
</protein>
<dbReference type="CDD" id="cd02194">
    <property type="entry name" value="ThiL"/>
    <property type="match status" value="1"/>
</dbReference>
<comment type="caution">
    <text evidence="1">Lacks conserved residue(s) required for the propagation of feature annotation.</text>
</comment>
<feature type="binding site" evidence="1">
    <location>
        <position position="49"/>
    </location>
    <ligand>
        <name>Mg(2+)</name>
        <dbReference type="ChEBI" id="CHEBI:18420"/>
        <label>2</label>
    </ligand>
</feature>
<feature type="binding site" evidence="1">
    <location>
        <begin position="125"/>
        <end position="126"/>
    </location>
    <ligand>
        <name>ATP</name>
        <dbReference type="ChEBI" id="CHEBI:30616"/>
    </ligand>
</feature>
<dbReference type="GO" id="GO:0009030">
    <property type="term" value="F:thiamine-phosphate kinase activity"/>
    <property type="evidence" value="ECO:0007669"/>
    <property type="project" value="UniProtKB-UniRule"/>
</dbReference>
<comment type="pathway">
    <text evidence="1">Cofactor biosynthesis; thiamine diphosphate biosynthesis; thiamine diphosphate from thiamine phosphate: step 1/1.</text>
</comment>
<feature type="binding site" evidence="1">
    <location>
        <position position="273"/>
    </location>
    <ligand>
        <name>substrate</name>
    </ligand>
</feature>
<feature type="binding site" evidence="1">
    <location>
        <position position="222"/>
    </location>
    <ligand>
        <name>ATP</name>
        <dbReference type="ChEBI" id="CHEBI:30616"/>
    </ligand>
</feature>
<feature type="binding site" evidence="1">
    <location>
        <position position="220"/>
    </location>
    <ligand>
        <name>Mg(2+)</name>
        <dbReference type="ChEBI" id="CHEBI:18420"/>
        <label>3</label>
    </ligand>
</feature>
<dbReference type="SUPFAM" id="SSF55326">
    <property type="entry name" value="PurM N-terminal domain-like"/>
    <property type="match status" value="1"/>
</dbReference>
<feature type="domain" description="PurM-like N-terminal" evidence="2">
    <location>
        <begin position="30"/>
        <end position="143"/>
    </location>
</feature>
<keyword evidence="1" id="KW-0479">Metal-binding</keyword>
<organism evidence="4 5">
    <name type="scientific">Desulforudis audaxviator (strain MP104C)</name>
    <dbReference type="NCBI Taxonomy" id="477974"/>
    <lineage>
        <taxon>Bacteria</taxon>
        <taxon>Bacillati</taxon>
        <taxon>Bacillota</taxon>
        <taxon>Clostridia</taxon>
        <taxon>Thermoanaerobacterales</taxon>
        <taxon>Candidatus Desulforudaceae</taxon>
        <taxon>Candidatus Desulforudis</taxon>
    </lineage>
</organism>
<comment type="catalytic activity">
    <reaction evidence="1">
        <text>thiamine phosphate + ATP = thiamine diphosphate + ADP</text>
        <dbReference type="Rhea" id="RHEA:15913"/>
        <dbReference type="ChEBI" id="CHEBI:30616"/>
        <dbReference type="ChEBI" id="CHEBI:37575"/>
        <dbReference type="ChEBI" id="CHEBI:58937"/>
        <dbReference type="ChEBI" id="CHEBI:456216"/>
        <dbReference type="EC" id="2.7.4.16"/>
    </reaction>
</comment>
<comment type="function">
    <text evidence="1">Catalyzes the ATP-dependent phosphorylation of thiamine-monophosphate (TMP) to form thiamine-pyrophosphate (TPP), the active form of vitamin B1.</text>
</comment>
<dbReference type="Proteomes" id="UP000008544">
    <property type="component" value="Chromosome"/>
</dbReference>
<dbReference type="InterPro" id="IPR036676">
    <property type="entry name" value="PurM-like_C_sf"/>
</dbReference>
<dbReference type="InterPro" id="IPR006283">
    <property type="entry name" value="ThiL-like"/>
</dbReference>
<evidence type="ECO:0000256" key="1">
    <source>
        <dbReference type="HAMAP-Rule" id="MF_02128"/>
    </source>
</evidence>
<keyword evidence="1" id="KW-0547">Nucleotide-binding</keyword>
<dbReference type="KEGG" id="dau:Daud_2017"/>
<feature type="binding site" evidence="1">
    <location>
        <position position="47"/>
    </location>
    <ligand>
        <name>Mg(2+)</name>
        <dbReference type="ChEBI" id="CHEBI:18420"/>
        <label>4</label>
    </ligand>
</feature>
<reference evidence="5" key="1">
    <citation type="submission" date="2007-10" db="EMBL/GenBank/DDBJ databases">
        <title>Complete sequence of chromosome of Desulforudis audaxviator MP104C.</title>
        <authorList>
            <person name="Copeland A."/>
            <person name="Lucas S."/>
            <person name="Lapidus A."/>
            <person name="Barry K."/>
            <person name="Glavina del Rio T."/>
            <person name="Dalin E."/>
            <person name="Tice H."/>
            <person name="Bruce D."/>
            <person name="Pitluck S."/>
            <person name="Lowry S.R."/>
            <person name="Larimer F."/>
            <person name="Land M.L."/>
            <person name="Hauser L."/>
            <person name="Kyrpides N."/>
            <person name="Ivanova N.N."/>
            <person name="Richardson P."/>
        </authorList>
    </citation>
    <scope>NUCLEOTIDE SEQUENCE [LARGE SCALE GENOMIC DNA]</scope>
    <source>
        <strain evidence="5">MP104C</strain>
    </source>
</reference>
<feature type="binding site" evidence="1">
    <location>
        <position position="78"/>
    </location>
    <ligand>
        <name>Mg(2+)</name>
        <dbReference type="ChEBI" id="CHEBI:18420"/>
        <label>4</label>
    </ligand>
</feature>
<dbReference type="Pfam" id="PF00586">
    <property type="entry name" value="AIRS"/>
    <property type="match status" value="1"/>
</dbReference>
<feature type="binding site" evidence="1">
    <location>
        <position position="32"/>
    </location>
    <ligand>
        <name>Mg(2+)</name>
        <dbReference type="ChEBI" id="CHEBI:18420"/>
        <label>3</label>
    </ligand>
</feature>
<dbReference type="HOGENOM" id="CLU_046964_1_1_9"/>